<evidence type="ECO:0000313" key="3">
    <source>
        <dbReference type="Proteomes" id="UP000054047"/>
    </source>
</evidence>
<protein>
    <submittedName>
        <fullName evidence="2">Uncharacterized protein</fullName>
    </submittedName>
</protein>
<feature type="non-terminal residue" evidence="2">
    <location>
        <position position="109"/>
    </location>
</feature>
<keyword evidence="3" id="KW-1185">Reference proteome</keyword>
<dbReference type="EMBL" id="KN738148">
    <property type="protein sequence ID" value="KIH54970.1"/>
    <property type="molecule type" value="Genomic_DNA"/>
</dbReference>
<accession>A0A0C2G1Z2</accession>
<dbReference type="AlphaFoldDB" id="A0A0C2G1Z2"/>
<feature type="region of interest" description="Disordered" evidence="1">
    <location>
        <begin position="81"/>
        <end position="109"/>
    </location>
</feature>
<proteinExistence type="predicted"/>
<evidence type="ECO:0000313" key="2">
    <source>
        <dbReference type="EMBL" id="KIH54970.1"/>
    </source>
</evidence>
<dbReference type="Proteomes" id="UP000054047">
    <property type="component" value="Unassembled WGS sequence"/>
</dbReference>
<gene>
    <name evidence="2" type="ORF">ANCDUO_14881</name>
</gene>
<sequence>MKMMSPKSVSRGHLLFRTSTLAQPWTATTEALALARRRPTFALATSDILEKIAKTNCSHAPVFTCRPRLQLCVTRRATATGEGFASGRPPHSPASATSDSLDVAARELF</sequence>
<organism evidence="2 3">
    <name type="scientific">Ancylostoma duodenale</name>
    <dbReference type="NCBI Taxonomy" id="51022"/>
    <lineage>
        <taxon>Eukaryota</taxon>
        <taxon>Metazoa</taxon>
        <taxon>Ecdysozoa</taxon>
        <taxon>Nematoda</taxon>
        <taxon>Chromadorea</taxon>
        <taxon>Rhabditida</taxon>
        <taxon>Rhabditina</taxon>
        <taxon>Rhabditomorpha</taxon>
        <taxon>Strongyloidea</taxon>
        <taxon>Ancylostomatidae</taxon>
        <taxon>Ancylostomatinae</taxon>
        <taxon>Ancylostoma</taxon>
    </lineage>
</organism>
<reference evidence="2 3" key="1">
    <citation type="submission" date="2013-12" db="EMBL/GenBank/DDBJ databases">
        <title>Draft genome of the parsitic nematode Ancylostoma duodenale.</title>
        <authorList>
            <person name="Mitreva M."/>
        </authorList>
    </citation>
    <scope>NUCLEOTIDE SEQUENCE [LARGE SCALE GENOMIC DNA]</scope>
    <source>
        <strain evidence="2 3">Zhejiang</strain>
    </source>
</reference>
<name>A0A0C2G1Z2_9BILA</name>
<evidence type="ECO:0000256" key="1">
    <source>
        <dbReference type="SAM" id="MobiDB-lite"/>
    </source>
</evidence>